<evidence type="ECO:0000256" key="1">
    <source>
        <dbReference type="SAM" id="MobiDB-lite"/>
    </source>
</evidence>
<protein>
    <submittedName>
        <fullName evidence="2">Uncharacterized protein</fullName>
    </submittedName>
</protein>
<keyword evidence="3" id="KW-1185">Reference proteome</keyword>
<reference evidence="2 3" key="1">
    <citation type="submission" date="2019-03" db="EMBL/GenBank/DDBJ databases">
        <title>First draft genome of Liparis tanakae, snailfish: a comprehensive survey of snailfish specific genes.</title>
        <authorList>
            <person name="Kim W."/>
            <person name="Song I."/>
            <person name="Jeong J.-H."/>
            <person name="Kim D."/>
            <person name="Kim S."/>
            <person name="Ryu S."/>
            <person name="Song J.Y."/>
            <person name="Lee S.K."/>
        </authorList>
    </citation>
    <scope>NUCLEOTIDE SEQUENCE [LARGE SCALE GENOMIC DNA]</scope>
    <source>
        <tissue evidence="2">Muscle</tissue>
    </source>
</reference>
<organism evidence="2 3">
    <name type="scientific">Liparis tanakae</name>
    <name type="common">Tanaka's snailfish</name>
    <dbReference type="NCBI Taxonomy" id="230148"/>
    <lineage>
        <taxon>Eukaryota</taxon>
        <taxon>Metazoa</taxon>
        <taxon>Chordata</taxon>
        <taxon>Craniata</taxon>
        <taxon>Vertebrata</taxon>
        <taxon>Euteleostomi</taxon>
        <taxon>Actinopterygii</taxon>
        <taxon>Neopterygii</taxon>
        <taxon>Teleostei</taxon>
        <taxon>Neoteleostei</taxon>
        <taxon>Acanthomorphata</taxon>
        <taxon>Eupercaria</taxon>
        <taxon>Perciformes</taxon>
        <taxon>Cottioidei</taxon>
        <taxon>Cottales</taxon>
        <taxon>Liparidae</taxon>
        <taxon>Liparis</taxon>
    </lineage>
</organism>
<dbReference type="EMBL" id="SRLO01000128">
    <property type="protein sequence ID" value="TNN73148.1"/>
    <property type="molecule type" value="Genomic_DNA"/>
</dbReference>
<evidence type="ECO:0000313" key="3">
    <source>
        <dbReference type="Proteomes" id="UP000314294"/>
    </source>
</evidence>
<proteinExistence type="predicted"/>
<gene>
    <name evidence="2" type="ORF">EYF80_016634</name>
</gene>
<comment type="caution">
    <text evidence="2">The sequence shown here is derived from an EMBL/GenBank/DDBJ whole genome shotgun (WGS) entry which is preliminary data.</text>
</comment>
<dbReference type="Proteomes" id="UP000314294">
    <property type="component" value="Unassembled WGS sequence"/>
</dbReference>
<dbReference type="AlphaFoldDB" id="A0A4Z2I5A6"/>
<sequence length="82" mass="9151">MGSWRLLFPTPQMMADESTSLCLISVSLMCRTFFTATSFPWNLPRKTAPCAPLPTHCRSEISSKGTSQDSKLRPTSPQKETQ</sequence>
<feature type="compositionally biased region" description="Polar residues" evidence="1">
    <location>
        <begin position="60"/>
        <end position="82"/>
    </location>
</feature>
<feature type="region of interest" description="Disordered" evidence="1">
    <location>
        <begin position="59"/>
        <end position="82"/>
    </location>
</feature>
<name>A0A4Z2I5A6_9TELE</name>
<accession>A0A4Z2I5A6</accession>
<evidence type="ECO:0000313" key="2">
    <source>
        <dbReference type="EMBL" id="TNN73148.1"/>
    </source>
</evidence>